<comment type="caution">
    <text evidence="1">The sequence shown here is derived from an EMBL/GenBank/DDBJ whole genome shotgun (WGS) entry which is preliminary data.</text>
</comment>
<dbReference type="EMBL" id="CM039427">
    <property type="protein sequence ID" value="KAI4354746.1"/>
    <property type="molecule type" value="Genomic_DNA"/>
</dbReference>
<gene>
    <name evidence="1" type="ORF">L6164_003589</name>
</gene>
<sequence>MFGRAPRKSNNTKYYDVLGVSKNASEDELKKAYKKAAMKNHPDKGGDPEKFKEISQAYEVLCDPEKRELYDQYGEDALKEGMGGGGGPFHNPFDIFESFFGGGSFSGGGSSRGRRQRHGEDVVHSLKVSLEDLYNGTSKKLSLSRNILCPKCKGKGSKSGAAGRCFGCQGTGMKITTRQIGLGMIQQMQHVCPECKGTGEVISERDRCPQCKGNKVSQEKKVLQVNVDKGMQQGQKIVFEGQADEAPDTITGDIVFVIQVKEHPKFKRKQDDLFVEHNLSLTEALCGFQFVLTHLDGRQLLIKSNPGEVIKPGQYKAINDEGMPQYGRPFMKGRLFIQFNVDFPDSGFLSPDKCRLIEAVLPQKTSKNLTDMELDDCEETTLHDVNIDEEMRRKQQHHYHEAYDEDDEEPSGPRVQCAQQ</sequence>
<accession>A0ACB9Q1S3</accession>
<reference evidence="1 2" key="1">
    <citation type="journal article" date="2022" name="DNA Res.">
        <title>Chromosomal-level genome assembly of the orchid tree Bauhinia variegata (Leguminosae; Cercidoideae) supports the allotetraploid origin hypothesis of Bauhinia.</title>
        <authorList>
            <person name="Zhong Y."/>
            <person name="Chen Y."/>
            <person name="Zheng D."/>
            <person name="Pang J."/>
            <person name="Liu Y."/>
            <person name="Luo S."/>
            <person name="Meng S."/>
            <person name="Qian L."/>
            <person name="Wei D."/>
            <person name="Dai S."/>
            <person name="Zhou R."/>
        </authorList>
    </citation>
    <scope>NUCLEOTIDE SEQUENCE [LARGE SCALE GENOMIC DNA]</scope>
    <source>
        <strain evidence="1">BV-YZ2020</strain>
    </source>
</reference>
<evidence type="ECO:0000313" key="2">
    <source>
        <dbReference type="Proteomes" id="UP000828941"/>
    </source>
</evidence>
<name>A0ACB9Q1S3_BAUVA</name>
<proteinExistence type="predicted"/>
<dbReference type="Proteomes" id="UP000828941">
    <property type="component" value="Chromosome 2"/>
</dbReference>
<keyword evidence="2" id="KW-1185">Reference proteome</keyword>
<protein>
    <submittedName>
        <fullName evidence="1">Uncharacterized protein</fullName>
    </submittedName>
</protein>
<evidence type="ECO:0000313" key="1">
    <source>
        <dbReference type="EMBL" id="KAI4354746.1"/>
    </source>
</evidence>
<organism evidence="1 2">
    <name type="scientific">Bauhinia variegata</name>
    <name type="common">Purple orchid tree</name>
    <name type="synonym">Phanera variegata</name>
    <dbReference type="NCBI Taxonomy" id="167791"/>
    <lineage>
        <taxon>Eukaryota</taxon>
        <taxon>Viridiplantae</taxon>
        <taxon>Streptophyta</taxon>
        <taxon>Embryophyta</taxon>
        <taxon>Tracheophyta</taxon>
        <taxon>Spermatophyta</taxon>
        <taxon>Magnoliopsida</taxon>
        <taxon>eudicotyledons</taxon>
        <taxon>Gunneridae</taxon>
        <taxon>Pentapetalae</taxon>
        <taxon>rosids</taxon>
        <taxon>fabids</taxon>
        <taxon>Fabales</taxon>
        <taxon>Fabaceae</taxon>
        <taxon>Cercidoideae</taxon>
        <taxon>Cercideae</taxon>
        <taxon>Bauhiniinae</taxon>
        <taxon>Bauhinia</taxon>
    </lineage>
</organism>